<accession>A0A6J4RGC6</accession>
<dbReference type="SUPFAM" id="SSF159894">
    <property type="entry name" value="YgaC/TfoX-N like"/>
    <property type="match status" value="1"/>
</dbReference>
<evidence type="ECO:0000259" key="1">
    <source>
        <dbReference type="Pfam" id="PF04993"/>
    </source>
</evidence>
<dbReference type="AlphaFoldDB" id="A0A6J4RGC6"/>
<dbReference type="EMBL" id="CADCVR010000003">
    <property type="protein sequence ID" value="CAA9473033.1"/>
    <property type="molecule type" value="Genomic_DNA"/>
</dbReference>
<protein>
    <recommendedName>
        <fullName evidence="1">TfoX N-terminal domain-containing protein</fullName>
    </recommendedName>
</protein>
<evidence type="ECO:0000313" key="2">
    <source>
        <dbReference type="EMBL" id="CAA9473033.1"/>
    </source>
</evidence>
<dbReference type="Pfam" id="PF04993">
    <property type="entry name" value="TfoX_N"/>
    <property type="match status" value="1"/>
</dbReference>
<organism evidence="2">
    <name type="scientific">uncultured Solirubrobacteraceae bacterium</name>
    <dbReference type="NCBI Taxonomy" id="1162706"/>
    <lineage>
        <taxon>Bacteria</taxon>
        <taxon>Bacillati</taxon>
        <taxon>Actinomycetota</taxon>
        <taxon>Thermoleophilia</taxon>
        <taxon>Solirubrobacterales</taxon>
        <taxon>Solirubrobacteraceae</taxon>
        <taxon>environmental samples</taxon>
    </lineage>
</organism>
<dbReference type="InterPro" id="IPR007076">
    <property type="entry name" value="TfoX_N"/>
</dbReference>
<dbReference type="Gene3D" id="3.30.1460.30">
    <property type="entry name" value="YgaC/TfoX-N like chaperone"/>
    <property type="match status" value="1"/>
</dbReference>
<reference evidence="2" key="1">
    <citation type="submission" date="2020-02" db="EMBL/GenBank/DDBJ databases">
        <authorList>
            <person name="Meier V. D."/>
        </authorList>
    </citation>
    <scope>NUCLEOTIDE SEQUENCE</scope>
    <source>
        <strain evidence="2">AVDCRST_MAG53</strain>
    </source>
</reference>
<feature type="domain" description="TfoX N-terminal" evidence="1">
    <location>
        <begin position="14"/>
        <end position="102"/>
    </location>
</feature>
<sequence>MTYDEDLAQRIRELVAGDPDVTEKRMFGGLAFLVRGNMSVAASGQGGLMVRVDPAQTDALLSEQHAGPFEMRGRAMQGWLRVDAEGLRTQSELEPWVRRGVAYARSLPQKP</sequence>
<gene>
    <name evidence="2" type="ORF">AVDCRST_MAG53-54</name>
</gene>
<name>A0A6J4RGC6_9ACTN</name>
<proteinExistence type="predicted"/>